<feature type="compositionally biased region" description="Basic and acidic residues" evidence="1">
    <location>
        <begin position="1"/>
        <end position="23"/>
    </location>
</feature>
<organism evidence="2 3">
    <name type="scientific">Devosia pacifica</name>
    <dbReference type="NCBI Taxonomy" id="1335967"/>
    <lineage>
        <taxon>Bacteria</taxon>
        <taxon>Pseudomonadati</taxon>
        <taxon>Pseudomonadota</taxon>
        <taxon>Alphaproteobacteria</taxon>
        <taxon>Hyphomicrobiales</taxon>
        <taxon>Devosiaceae</taxon>
        <taxon>Devosia</taxon>
    </lineage>
</organism>
<reference evidence="2" key="1">
    <citation type="journal article" date="2014" name="Int. J. Syst. Evol. Microbiol.">
        <title>Complete genome sequence of Corynebacterium casei LMG S-19264T (=DSM 44701T), isolated from a smear-ripened cheese.</title>
        <authorList>
            <consortium name="US DOE Joint Genome Institute (JGI-PGF)"/>
            <person name="Walter F."/>
            <person name="Albersmeier A."/>
            <person name="Kalinowski J."/>
            <person name="Ruckert C."/>
        </authorList>
    </citation>
    <scope>NUCLEOTIDE SEQUENCE</scope>
    <source>
        <strain evidence="2">KCTC 32437</strain>
    </source>
</reference>
<protein>
    <recommendedName>
        <fullName evidence="4">PRC-barrel domain-containing protein</fullName>
    </recommendedName>
</protein>
<dbReference type="RefSeq" id="WP_189427305.1">
    <property type="nucleotide sequence ID" value="NZ_BMZE01000005.1"/>
</dbReference>
<keyword evidence="3" id="KW-1185">Reference proteome</keyword>
<sequence>MESLPKDIRNGMKVYDSEDHEIGTVEDYQFSDEDPNQPGPETSAASVDQREPDTLINTLGRAFAPTDQLSSEVQERLMREGFIRLDADGLFAADRYITPDQIGSVTGDRVVLNVKKSDLMKAE</sequence>
<gene>
    <name evidence="2" type="ORF">GCM10007989_37080</name>
</gene>
<reference evidence="2" key="2">
    <citation type="submission" date="2020-09" db="EMBL/GenBank/DDBJ databases">
        <authorList>
            <person name="Sun Q."/>
            <person name="Kim S."/>
        </authorList>
    </citation>
    <scope>NUCLEOTIDE SEQUENCE</scope>
    <source>
        <strain evidence="2">KCTC 32437</strain>
    </source>
</reference>
<feature type="region of interest" description="Disordered" evidence="1">
    <location>
        <begin position="1"/>
        <end position="53"/>
    </location>
</feature>
<dbReference type="EMBL" id="BMZE01000005">
    <property type="protein sequence ID" value="GHA37786.1"/>
    <property type="molecule type" value="Genomic_DNA"/>
</dbReference>
<evidence type="ECO:0000256" key="1">
    <source>
        <dbReference type="SAM" id="MobiDB-lite"/>
    </source>
</evidence>
<accession>A0A918SEN6</accession>
<comment type="caution">
    <text evidence="2">The sequence shown here is derived from an EMBL/GenBank/DDBJ whole genome shotgun (WGS) entry which is preliminary data.</text>
</comment>
<dbReference type="Proteomes" id="UP000646579">
    <property type="component" value="Unassembled WGS sequence"/>
</dbReference>
<evidence type="ECO:0008006" key="4">
    <source>
        <dbReference type="Google" id="ProtNLM"/>
    </source>
</evidence>
<evidence type="ECO:0000313" key="2">
    <source>
        <dbReference type="EMBL" id="GHA37786.1"/>
    </source>
</evidence>
<proteinExistence type="predicted"/>
<dbReference type="AlphaFoldDB" id="A0A918SEN6"/>
<evidence type="ECO:0000313" key="3">
    <source>
        <dbReference type="Proteomes" id="UP000646579"/>
    </source>
</evidence>
<name>A0A918SEN6_9HYPH</name>